<reference evidence="10 11" key="1">
    <citation type="submission" date="2013-09" db="EMBL/GenBank/DDBJ databases">
        <title>Complete genome sequence of Corynebacterium doosanense CAU 212(T) (=DSM 45436(T)), isolated from activated sludge.</title>
        <authorList>
            <person name="Schaffert L."/>
            <person name="Albersmeier A."/>
            <person name="Kalinowski J."/>
            <person name="Ruckert C."/>
        </authorList>
    </citation>
    <scope>NUCLEOTIDE SEQUENCE [LARGE SCALE GENOMIC DNA]</scope>
    <source>
        <strain evidence="10 11">CAU 212</strain>
    </source>
</reference>
<keyword evidence="5 8" id="KW-1133">Transmembrane helix</keyword>
<accession>A0A097IHG9</accession>
<name>A0A097IHG9_9CORY</name>
<evidence type="ECO:0000313" key="11">
    <source>
        <dbReference type="Proteomes" id="UP000029914"/>
    </source>
</evidence>
<dbReference type="GO" id="GO:0005886">
    <property type="term" value="C:plasma membrane"/>
    <property type="evidence" value="ECO:0007669"/>
    <property type="project" value="UniProtKB-SubCell"/>
</dbReference>
<comment type="subcellular location">
    <subcellularLocation>
        <location evidence="1">Cell membrane</location>
        <topology evidence="1">Multi-pass membrane protein</topology>
    </subcellularLocation>
</comment>
<feature type="domain" description="Glycine transporter" evidence="9">
    <location>
        <begin position="115"/>
        <end position="189"/>
    </location>
</feature>
<evidence type="ECO:0000256" key="8">
    <source>
        <dbReference type="SAM" id="Phobius"/>
    </source>
</evidence>
<dbReference type="EMBL" id="CP006764">
    <property type="protein sequence ID" value="AIT61558.1"/>
    <property type="molecule type" value="Genomic_DNA"/>
</dbReference>
<evidence type="ECO:0000256" key="3">
    <source>
        <dbReference type="ARBA" id="ARBA00022475"/>
    </source>
</evidence>
<feature type="transmembrane region" description="Helical" evidence="8">
    <location>
        <begin position="167"/>
        <end position="187"/>
    </location>
</feature>
<dbReference type="PANTHER" id="PTHR30506:SF3">
    <property type="entry name" value="UPF0126 INNER MEMBRANE PROTEIN YADS-RELATED"/>
    <property type="match status" value="1"/>
</dbReference>
<dbReference type="InterPro" id="IPR005115">
    <property type="entry name" value="Gly_transporter"/>
</dbReference>
<feature type="transmembrane region" description="Helical" evidence="8">
    <location>
        <begin position="81"/>
        <end position="101"/>
    </location>
</feature>
<feature type="region of interest" description="Disordered" evidence="7">
    <location>
        <begin position="237"/>
        <end position="269"/>
    </location>
</feature>
<protein>
    <recommendedName>
        <fullName evidence="9">Glycine transporter domain-containing protein</fullName>
    </recommendedName>
</protein>
<dbReference type="HOGENOM" id="CLU_064906_0_1_11"/>
<keyword evidence="4 8" id="KW-0812">Transmembrane</keyword>
<feature type="transmembrane region" description="Helical" evidence="8">
    <location>
        <begin position="25"/>
        <end position="45"/>
    </location>
</feature>
<evidence type="ECO:0000256" key="1">
    <source>
        <dbReference type="ARBA" id="ARBA00004651"/>
    </source>
</evidence>
<feature type="compositionally biased region" description="Basic and acidic residues" evidence="7">
    <location>
        <begin position="248"/>
        <end position="257"/>
    </location>
</feature>
<dbReference type="eggNOG" id="COG2860">
    <property type="taxonomic scope" value="Bacteria"/>
</dbReference>
<evidence type="ECO:0000256" key="2">
    <source>
        <dbReference type="ARBA" id="ARBA00008193"/>
    </source>
</evidence>
<feature type="transmembrane region" description="Helical" evidence="8">
    <location>
        <begin position="52"/>
        <end position="69"/>
    </location>
</feature>
<feature type="compositionally biased region" description="Acidic residues" evidence="7">
    <location>
        <begin position="258"/>
        <end position="269"/>
    </location>
</feature>
<organism evidence="10 11">
    <name type="scientific">Corynebacterium doosanense CAU 212 = DSM 45436</name>
    <dbReference type="NCBI Taxonomy" id="558173"/>
    <lineage>
        <taxon>Bacteria</taxon>
        <taxon>Bacillati</taxon>
        <taxon>Actinomycetota</taxon>
        <taxon>Actinomycetes</taxon>
        <taxon>Mycobacteriales</taxon>
        <taxon>Corynebacteriaceae</taxon>
        <taxon>Corynebacterium</taxon>
    </lineage>
</organism>
<proteinExistence type="inferred from homology"/>
<dbReference type="Proteomes" id="UP000029914">
    <property type="component" value="Chromosome"/>
</dbReference>
<keyword evidence="6 8" id="KW-0472">Membrane</keyword>
<evidence type="ECO:0000256" key="6">
    <source>
        <dbReference type="ARBA" id="ARBA00023136"/>
    </source>
</evidence>
<sequence length="301" mass="32361">MGPVTLDFLPQLLDPQQAQPGVQALYRYIDITGVFLMGVVGGTVARRQEYDIIGFFFLALFSALGGGMVRDALIQRGTVAAVASPEYLILAFSGALIAWLFHFRGPLWDRVSAHADAIIAGSWAVTGATKALTFGLPVLSALFMGVLTATGGGMIRDVVTGHRPQVFGGNQLAVIPAVAAAAVCAVFHHSDMQAVGMILGLLVGSGLAIASHWFGWTLGTDPDFAPATMTARQIAHLARSATRRGRKGRSETSKSESPEPEVPDPDYSFEEILRAMHEDETDEGRHNEREFISAWLAWQAR</sequence>
<dbReference type="PANTHER" id="PTHR30506">
    <property type="entry name" value="INNER MEMBRANE PROTEIN"/>
    <property type="match status" value="1"/>
</dbReference>
<evidence type="ECO:0000256" key="7">
    <source>
        <dbReference type="SAM" id="MobiDB-lite"/>
    </source>
</evidence>
<feature type="transmembrane region" description="Helical" evidence="8">
    <location>
        <begin position="131"/>
        <end position="155"/>
    </location>
</feature>
<dbReference type="Pfam" id="PF03458">
    <property type="entry name" value="Gly_transporter"/>
    <property type="match status" value="2"/>
</dbReference>
<feature type="transmembrane region" description="Helical" evidence="8">
    <location>
        <begin position="194"/>
        <end position="214"/>
    </location>
</feature>
<dbReference type="AlphaFoldDB" id="A0A097IHG9"/>
<evidence type="ECO:0000256" key="5">
    <source>
        <dbReference type="ARBA" id="ARBA00022989"/>
    </source>
</evidence>
<gene>
    <name evidence="10" type="ORF">CDOO_09955</name>
</gene>
<dbReference type="KEGG" id="cdo:CDOO_09955"/>
<dbReference type="OrthoDB" id="9791874at2"/>
<dbReference type="RefSeq" id="WP_018020762.1">
    <property type="nucleotide sequence ID" value="NZ_AQUX01000001.1"/>
</dbReference>
<keyword evidence="11" id="KW-1185">Reference proteome</keyword>
<keyword evidence="3" id="KW-1003">Cell membrane</keyword>
<feature type="domain" description="Glycine transporter" evidence="9">
    <location>
        <begin position="28"/>
        <end position="102"/>
    </location>
</feature>
<evidence type="ECO:0000256" key="4">
    <source>
        <dbReference type="ARBA" id="ARBA00022692"/>
    </source>
</evidence>
<evidence type="ECO:0000313" key="10">
    <source>
        <dbReference type="EMBL" id="AIT61558.1"/>
    </source>
</evidence>
<evidence type="ECO:0000259" key="9">
    <source>
        <dbReference type="Pfam" id="PF03458"/>
    </source>
</evidence>
<comment type="similarity">
    <text evidence="2">Belongs to the UPF0126 family.</text>
</comment>